<dbReference type="AlphaFoldDB" id="A0A839SUJ1"/>
<dbReference type="PANTHER" id="PTHR35446">
    <property type="entry name" value="SI:CH211-175M2.5"/>
    <property type="match status" value="1"/>
</dbReference>
<evidence type="ECO:0000313" key="2">
    <source>
        <dbReference type="EMBL" id="MBB3065384.1"/>
    </source>
</evidence>
<keyword evidence="2" id="KW-0560">Oxidoreductase</keyword>
<reference evidence="2 3" key="1">
    <citation type="submission" date="2020-08" db="EMBL/GenBank/DDBJ databases">
        <title>Genomic Encyclopedia of Type Strains, Phase III (KMG-III): the genomes of soil and plant-associated and newly described type strains.</title>
        <authorList>
            <person name="Whitman W."/>
        </authorList>
    </citation>
    <scope>NUCLEOTIDE SEQUENCE [LARGE SCALE GENOMIC DNA]</scope>
    <source>
        <strain evidence="2 3">CECT 8803</strain>
    </source>
</reference>
<dbReference type="Gene3D" id="1.20.1290.10">
    <property type="entry name" value="AhpD-like"/>
    <property type="match status" value="1"/>
</dbReference>
<name>A0A839SUJ1_9PROT</name>
<dbReference type="InterPro" id="IPR029032">
    <property type="entry name" value="AhpD-like"/>
</dbReference>
<dbReference type="InterPro" id="IPR004675">
    <property type="entry name" value="AhpD_core"/>
</dbReference>
<keyword evidence="3" id="KW-1185">Reference proteome</keyword>
<accession>A0A839SUJ1</accession>
<comment type="caution">
    <text evidence="2">The sequence shown here is derived from an EMBL/GenBank/DDBJ whole genome shotgun (WGS) entry which is preliminary data.</text>
</comment>
<dbReference type="Pfam" id="PF02627">
    <property type="entry name" value="CMD"/>
    <property type="match status" value="1"/>
</dbReference>
<protein>
    <submittedName>
        <fullName evidence="2">Putative peroxidase-related enzyme</fullName>
    </submittedName>
</protein>
<dbReference type="RefSeq" id="WP_183416219.1">
    <property type="nucleotide sequence ID" value="NZ_JACHXA010000004.1"/>
</dbReference>
<dbReference type="EMBL" id="JACHXA010000004">
    <property type="protein sequence ID" value="MBB3065384.1"/>
    <property type="molecule type" value="Genomic_DNA"/>
</dbReference>
<dbReference type="InterPro" id="IPR003779">
    <property type="entry name" value="CMD-like"/>
</dbReference>
<proteinExistence type="predicted"/>
<organism evidence="2 3">
    <name type="scientific">Limibacillus halophilus</name>
    <dbReference type="NCBI Taxonomy" id="1579333"/>
    <lineage>
        <taxon>Bacteria</taxon>
        <taxon>Pseudomonadati</taxon>
        <taxon>Pseudomonadota</taxon>
        <taxon>Alphaproteobacteria</taxon>
        <taxon>Rhodospirillales</taxon>
        <taxon>Rhodovibrionaceae</taxon>
        <taxon>Limibacillus</taxon>
    </lineage>
</organism>
<evidence type="ECO:0000313" key="3">
    <source>
        <dbReference type="Proteomes" id="UP000581135"/>
    </source>
</evidence>
<sequence>MSRFAIHTLETAPEASRATLEQIKLKYGFVPNLAAVFAEAPGTMNGLLGLLGAYDSDDIGLTQAERQVVMLAVSVKNRCEYCTAAHSMLASMNGLSADDIENLQEGAPLDDTKLETLRRFAETLTDKRGWADDTDINTFFAAGYTKANVLDVILGVAVKTLTNYANHVAKPPVNEQFSQFLPKWAKAA</sequence>
<dbReference type="GO" id="GO:0051920">
    <property type="term" value="F:peroxiredoxin activity"/>
    <property type="evidence" value="ECO:0007669"/>
    <property type="project" value="InterPro"/>
</dbReference>
<keyword evidence="2" id="KW-0575">Peroxidase</keyword>
<evidence type="ECO:0000259" key="1">
    <source>
        <dbReference type="Pfam" id="PF02627"/>
    </source>
</evidence>
<dbReference type="NCBIfam" id="TIGR00778">
    <property type="entry name" value="ahpD_dom"/>
    <property type="match status" value="1"/>
</dbReference>
<dbReference type="SUPFAM" id="SSF69118">
    <property type="entry name" value="AhpD-like"/>
    <property type="match status" value="1"/>
</dbReference>
<dbReference type="Proteomes" id="UP000581135">
    <property type="component" value="Unassembled WGS sequence"/>
</dbReference>
<feature type="domain" description="Carboxymuconolactone decarboxylase-like" evidence="1">
    <location>
        <begin position="55"/>
        <end position="101"/>
    </location>
</feature>
<dbReference type="PANTHER" id="PTHR35446:SF3">
    <property type="entry name" value="CMD DOMAIN-CONTAINING PROTEIN"/>
    <property type="match status" value="1"/>
</dbReference>
<gene>
    <name evidence="2" type="ORF">FHR98_001671</name>
</gene>